<evidence type="ECO:0000259" key="1">
    <source>
        <dbReference type="Pfam" id="PF01627"/>
    </source>
</evidence>
<evidence type="ECO:0000313" key="3">
    <source>
        <dbReference type="Proteomes" id="UP000245845"/>
    </source>
</evidence>
<dbReference type="Gene3D" id="1.20.120.160">
    <property type="entry name" value="HPT domain"/>
    <property type="match status" value="1"/>
</dbReference>
<feature type="domain" description="HPt" evidence="1">
    <location>
        <begin position="39"/>
        <end position="78"/>
    </location>
</feature>
<accession>A0A2Y9BK92</accession>
<gene>
    <name evidence="2" type="ORF">A8806_109224</name>
</gene>
<reference evidence="2 3" key="1">
    <citation type="submission" date="2018-05" db="EMBL/GenBank/DDBJ databases">
        <title>The Hungate 1000. A catalogue of reference genomes from the rumen microbiome.</title>
        <authorList>
            <person name="Kelly W."/>
        </authorList>
    </citation>
    <scope>NUCLEOTIDE SEQUENCE [LARGE SCALE GENOMIC DNA]</scope>
    <source>
        <strain evidence="2 3">NLAE-zl-C242</strain>
    </source>
</reference>
<name>A0A2Y9BK92_9FIRM</name>
<dbReference type="Pfam" id="PF01627">
    <property type="entry name" value="Hpt"/>
    <property type="match status" value="1"/>
</dbReference>
<organism evidence="2 3">
    <name type="scientific">Faecalicatena orotica</name>
    <dbReference type="NCBI Taxonomy" id="1544"/>
    <lineage>
        <taxon>Bacteria</taxon>
        <taxon>Bacillati</taxon>
        <taxon>Bacillota</taxon>
        <taxon>Clostridia</taxon>
        <taxon>Lachnospirales</taxon>
        <taxon>Lachnospiraceae</taxon>
        <taxon>Faecalicatena</taxon>
    </lineage>
</organism>
<dbReference type="CDD" id="cd00088">
    <property type="entry name" value="HPT"/>
    <property type="match status" value="1"/>
</dbReference>
<dbReference type="SUPFAM" id="SSF47226">
    <property type="entry name" value="Histidine-containing phosphotransfer domain, HPT domain"/>
    <property type="match status" value="1"/>
</dbReference>
<evidence type="ECO:0000313" key="2">
    <source>
        <dbReference type="EMBL" id="PWJ28342.1"/>
    </source>
</evidence>
<proteinExistence type="predicted"/>
<dbReference type="InterPro" id="IPR008207">
    <property type="entry name" value="Sig_transdc_His_kin_Hpt_dom"/>
</dbReference>
<dbReference type="Proteomes" id="UP000245845">
    <property type="component" value="Unassembled WGS sequence"/>
</dbReference>
<dbReference type="InterPro" id="IPR036641">
    <property type="entry name" value="HPT_dom_sf"/>
</dbReference>
<protein>
    <submittedName>
        <fullName evidence="2">Hpt domain-containing protein</fullName>
    </submittedName>
</protein>
<dbReference type="OrthoDB" id="1669200at2"/>
<dbReference type="RefSeq" id="WP_109732139.1">
    <property type="nucleotide sequence ID" value="NZ_BAAACK010000009.1"/>
</dbReference>
<comment type="caution">
    <text evidence="2">The sequence shown here is derived from an EMBL/GenBank/DDBJ whole genome shotgun (WGS) entry which is preliminary data.</text>
</comment>
<dbReference type="EMBL" id="QGDL01000009">
    <property type="protein sequence ID" value="PWJ28342.1"/>
    <property type="molecule type" value="Genomic_DNA"/>
</dbReference>
<dbReference type="GO" id="GO:0000160">
    <property type="term" value="P:phosphorelay signal transduction system"/>
    <property type="evidence" value="ECO:0007669"/>
    <property type="project" value="InterPro"/>
</dbReference>
<sequence length="121" mass="14206">MSGFREIFEEYGGDYQTTMARFMFKEDMYLRFLDMLFQDENLQKLGEALEAEDLQAAFEAAHTMKGVVGNMGLEPLFLAVCRIVEPLRLKEARTDYKEMYQEIQKEFVRVDGLKERLKKGE</sequence>
<dbReference type="AlphaFoldDB" id="A0A2Y9BK92"/>
<keyword evidence="3" id="KW-1185">Reference proteome</keyword>